<feature type="signal peptide" evidence="1">
    <location>
        <begin position="1"/>
        <end position="21"/>
    </location>
</feature>
<evidence type="ECO:0000313" key="3">
    <source>
        <dbReference type="Proteomes" id="UP000479938"/>
    </source>
</evidence>
<reference evidence="2 3" key="1">
    <citation type="submission" date="2020-02" db="EMBL/GenBank/DDBJ databases">
        <authorList>
            <person name="Criscuolo A."/>
        </authorList>
    </citation>
    <scope>NUCLEOTIDE SEQUENCE [LARGE SCALE GENOMIC DNA]</scope>
    <source>
        <strain evidence="2">CIP105534</strain>
    </source>
</reference>
<accession>A0A6J4GYE3</accession>
<sequence length="228" mass="26029">MKKIFYLFLILSSNFCFSQFAIINDADGYVNVRSSAKIANNISDKLDNGFVVYYFEPEGNWANVDYQKNGKDLHGYIYKDKFKDITTFKKIPLKSNINGKAILANKNIRIELTETKFIKANHKLKFLDKDSDIIIKIDNLGIFGTDGGIPKTEYKSIDVQIKNEKIEIPASALKNLFEPNLEYSEAYYDEVNNILYIQALNGDGAGGYIILWIIENNKYKSRAEASPF</sequence>
<keyword evidence="3" id="KW-1185">Reference proteome</keyword>
<feature type="chain" id="PRO_5026915126" description="SH3b domain-containing protein" evidence="1">
    <location>
        <begin position="22"/>
        <end position="228"/>
    </location>
</feature>
<dbReference type="AlphaFoldDB" id="A0A6J4GYE3"/>
<dbReference type="Gene3D" id="2.30.30.40">
    <property type="entry name" value="SH3 Domains"/>
    <property type="match status" value="1"/>
</dbReference>
<proteinExistence type="predicted"/>
<keyword evidence="1" id="KW-0732">Signal</keyword>
<dbReference type="Proteomes" id="UP000479938">
    <property type="component" value="Unassembled WGS sequence"/>
</dbReference>
<organism evidence="2 3">
    <name type="scientific">Flavobacterium bizetiae</name>
    <dbReference type="NCBI Taxonomy" id="2704140"/>
    <lineage>
        <taxon>Bacteria</taxon>
        <taxon>Pseudomonadati</taxon>
        <taxon>Bacteroidota</taxon>
        <taxon>Flavobacteriia</taxon>
        <taxon>Flavobacteriales</taxon>
        <taxon>Flavobacteriaceae</taxon>
        <taxon>Flavobacterium</taxon>
    </lineage>
</organism>
<evidence type="ECO:0008006" key="4">
    <source>
        <dbReference type="Google" id="ProtNLM"/>
    </source>
</evidence>
<evidence type="ECO:0000256" key="1">
    <source>
        <dbReference type="SAM" id="SignalP"/>
    </source>
</evidence>
<protein>
    <recommendedName>
        <fullName evidence="4">SH3b domain-containing protein</fullName>
    </recommendedName>
</protein>
<dbReference type="RefSeq" id="WP_173973107.1">
    <property type="nucleotide sequence ID" value="NZ_CADCSU010000189.1"/>
</dbReference>
<gene>
    <name evidence="2" type="ORF">FLA105534_04636</name>
</gene>
<evidence type="ECO:0000313" key="2">
    <source>
        <dbReference type="EMBL" id="CAA9203440.1"/>
    </source>
</evidence>
<name>A0A6J4GYE3_9FLAO</name>
<dbReference type="EMBL" id="CADCSU010000189">
    <property type="protein sequence ID" value="CAA9203440.1"/>
    <property type="molecule type" value="Genomic_DNA"/>
</dbReference>